<dbReference type="EMBL" id="JALLAZ020001825">
    <property type="protein sequence ID" value="KAL3762559.1"/>
    <property type="molecule type" value="Genomic_DNA"/>
</dbReference>
<feature type="transmembrane region" description="Helical" evidence="13">
    <location>
        <begin position="204"/>
        <end position="222"/>
    </location>
</feature>
<evidence type="ECO:0000256" key="7">
    <source>
        <dbReference type="ARBA" id="ARBA00022989"/>
    </source>
</evidence>
<dbReference type="InterPro" id="IPR008509">
    <property type="entry name" value="MOT2/MFSD5"/>
</dbReference>
<evidence type="ECO:0000256" key="13">
    <source>
        <dbReference type="SAM" id="Phobius"/>
    </source>
</evidence>
<keyword evidence="9 13" id="KW-0472">Membrane</keyword>
<feature type="transmembrane region" description="Helical" evidence="13">
    <location>
        <begin position="501"/>
        <end position="520"/>
    </location>
</feature>
<name>A0ABD3MEX1_9STRA</name>
<dbReference type="SUPFAM" id="SSF103473">
    <property type="entry name" value="MFS general substrate transporter"/>
    <property type="match status" value="1"/>
</dbReference>
<feature type="transmembrane region" description="Helical" evidence="13">
    <location>
        <begin position="145"/>
        <end position="163"/>
    </location>
</feature>
<feature type="region of interest" description="Disordered" evidence="12">
    <location>
        <begin position="38"/>
        <end position="92"/>
    </location>
</feature>
<gene>
    <name evidence="14" type="ORF">ACHAW5_007804</name>
</gene>
<keyword evidence="15" id="KW-1185">Reference proteome</keyword>
<comment type="function">
    <text evidence="1">Mediates high-affinity intracellular uptake of the rare oligo-element molybdenum.</text>
</comment>
<accession>A0ABD3MEX1</accession>
<evidence type="ECO:0000256" key="8">
    <source>
        <dbReference type="ARBA" id="ARBA00023065"/>
    </source>
</evidence>
<comment type="subcellular location">
    <subcellularLocation>
        <location evidence="2">Cell membrane</location>
        <topology evidence="2">Multi-pass membrane protein</topology>
    </subcellularLocation>
</comment>
<evidence type="ECO:0000313" key="15">
    <source>
        <dbReference type="Proteomes" id="UP001530315"/>
    </source>
</evidence>
<reference evidence="14 15" key="1">
    <citation type="submission" date="2024-10" db="EMBL/GenBank/DDBJ databases">
        <title>Updated reference genomes for cyclostephanoid diatoms.</title>
        <authorList>
            <person name="Roberts W.R."/>
            <person name="Alverson A.J."/>
        </authorList>
    </citation>
    <scope>NUCLEOTIDE SEQUENCE [LARGE SCALE GENOMIC DNA]</scope>
    <source>
        <strain evidence="14 15">AJA276-08</strain>
    </source>
</reference>
<keyword evidence="4" id="KW-0813">Transport</keyword>
<feature type="transmembrane region" description="Helical" evidence="13">
    <location>
        <begin position="114"/>
        <end position="133"/>
    </location>
</feature>
<dbReference type="GO" id="GO:0006811">
    <property type="term" value="P:monoatomic ion transport"/>
    <property type="evidence" value="ECO:0007669"/>
    <property type="project" value="UniProtKB-KW"/>
</dbReference>
<dbReference type="PANTHER" id="PTHR23516:SF1">
    <property type="entry name" value="MOLYBDATE-ANION TRANSPORTER"/>
    <property type="match status" value="1"/>
</dbReference>
<keyword evidence="5" id="KW-1003">Cell membrane</keyword>
<feature type="compositionally biased region" description="Gly residues" evidence="12">
    <location>
        <begin position="72"/>
        <end position="82"/>
    </location>
</feature>
<feature type="compositionally biased region" description="Acidic residues" evidence="12">
    <location>
        <begin position="58"/>
        <end position="71"/>
    </location>
</feature>
<keyword evidence="8" id="KW-0406">Ion transport</keyword>
<dbReference type="Proteomes" id="UP001530315">
    <property type="component" value="Unassembled WGS sequence"/>
</dbReference>
<feature type="transmembrane region" description="Helical" evidence="13">
    <location>
        <begin position="444"/>
        <end position="463"/>
    </location>
</feature>
<feature type="transmembrane region" description="Helical" evidence="13">
    <location>
        <begin position="372"/>
        <end position="392"/>
    </location>
</feature>
<evidence type="ECO:0000256" key="1">
    <source>
        <dbReference type="ARBA" id="ARBA00003019"/>
    </source>
</evidence>
<dbReference type="GO" id="GO:0005886">
    <property type="term" value="C:plasma membrane"/>
    <property type="evidence" value="ECO:0007669"/>
    <property type="project" value="UniProtKB-SubCell"/>
</dbReference>
<feature type="transmembrane region" description="Helical" evidence="13">
    <location>
        <begin position="526"/>
        <end position="543"/>
    </location>
</feature>
<feature type="transmembrane region" description="Helical" evidence="13">
    <location>
        <begin position="6"/>
        <end position="23"/>
    </location>
</feature>
<evidence type="ECO:0000256" key="12">
    <source>
        <dbReference type="SAM" id="MobiDB-lite"/>
    </source>
</evidence>
<dbReference type="CDD" id="cd17487">
    <property type="entry name" value="MFS_MFSD5_like"/>
    <property type="match status" value="1"/>
</dbReference>
<proteinExistence type="predicted"/>
<sequence>MTDYNLIFGAVLVFNVLVTFRASSYWKKYFPSSGLEAEMVGSGKDDEPTPLVGRGDGGDGEGNDDDDDEEGGGGGGGGGGDGTPSKAGASRSSSTAASDAAASIRHAQLLRRYLLVYLFAAMSDWLQGPYVYALYDAYGYSQHDIAVLFVAGFGSSMVFGSFVGGMADQGGRKKFVVIFAIIYALSCMTKHFKNFSILMAGRLLGGVATSLLFSVFEAWLIGAHASAGVMVRDSVLFWVYSWENYHVTRPINSGLFASFFSKSHLGKSFSYAQYGNSIVAILAGQVANRAASFAEFKPTTEGSEFYTGGYLGPFDVSLFTLIVCGLLAAYLWEENFGGKSNDDSASDDGKSESSAVGALKGAFDATIRSPDILSCGIISSLFEGSMYIFVFMWTPALTTLAKAEMGDKFEGLPFGVIFSTFMVCCMAGSSIFSIAMEKLKPEQLAVIVFGVAAFAFFMVVYSGGATMTFLAMNLFEMCVGMYFPSMGTMKGMIVPENKRAAIYNLFRIPLNFIVLFSLLTDLTPKVSFILCGSMMIVATMLQMKLRSRRGSA</sequence>
<keyword evidence="7 13" id="KW-1133">Transmembrane helix</keyword>
<dbReference type="Gene3D" id="1.20.1250.20">
    <property type="entry name" value="MFS general substrate transporter like domains"/>
    <property type="match status" value="1"/>
</dbReference>
<dbReference type="InterPro" id="IPR036259">
    <property type="entry name" value="MFS_trans_sf"/>
</dbReference>
<evidence type="ECO:0000313" key="14">
    <source>
        <dbReference type="EMBL" id="KAL3762559.1"/>
    </source>
</evidence>
<dbReference type="Pfam" id="PF05631">
    <property type="entry name" value="MFS_5"/>
    <property type="match status" value="2"/>
</dbReference>
<feature type="transmembrane region" description="Helical" evidence="13">
    <location>
        <begin position="310"/>
        <end position="332"/>
    </location>
</feature>
<evidence type="ECO:0000256" key="2">
    <source>
        <dbReference type="ARBA" id="ARBA00004651"/>
    </source>
</evidence>
<protein>
    <recommendedName>
        <fullName evidence="3">Molybdate-anion transporter</fullName>
    </recommendedName>
    <alternativeName>
        <fullName evidence="10">Major facilitator superfamily domain-containing protein 5</fullName>
    </alternativeName>
    <alternativeName>
        <fullName evidence="11">Molybdate transporter 2 homolog</fullName>
    </alternativeName>
</protein>
<evidence type="ECO:0000256" key="10">
    <source>
        <dbReference type="ARBA" id="ARBA00030646"/>
    </source>
</evidence>
<evidence type="ECO:0000256" key="6">
    <source>
        <dbReference type="ARBA" id="ARBA00022692"/>
    </source>
</evidence>
<evidence type="ECO:0000256" key="5">
    <source>
        <dbReference type="ARBA" id="ARBA00022475"/>
    </source>
</evidence>
<evidence type="ECO:0000256" key="3">
    <source>
        <dbReference type="ARBA" id="ARBA00021242"/>
    </source>
</evidence>
<comment type="caution">
    <text evidence="14">The sequence shown here is derived from an EMBL/GenBank/DDBJ whole genome shotgun (WGS) entry which is preliminary data.</text>
</comment>
<organism evidence="14 15">
    <name type="scientific">Stephanodiscus triporus</name>
    <dbReference type="NCBI Taxonomy" id="2934178"/>
    <lineage>
        <taxon>Eukaryota</taxon>
        <taxon>Sar</taxon>
        <taxon>Stramenopiles</taxon>
        <taxon>Ochrophyta</taxon>
        <taxon>Bacillariophyta</taxon>
        <taxon>Coscinodiscophyceae</taxon>
        <taxon>Thalassiosirophycidae</taxon>
        <taxon>Stephanodiscales</taxon>
        <taxon>Stephanodiscaceae</taxon>
        <taxon>Stephanodiscus</taxon>
    </lineage>
</organism>
<evidence type="ECO:0000256" key="9">
    <source>
        <dbReference type="ARBA" id="ARBA00023136"/>
    </source>
</evidence>
<dbReference type="PANTHER" id="PTHR23516">
    <property type="entry name" value="SAM (S-ADENOSYL METHIONINE) TRANSPORTER"/>
    <property type="match status" value="1"/>
</dbReference>
<keyword evidence="6 13" id="KW-0812">Transmembrane</keyword>
<evidence type="ECO:0000256" key="11">
    <source>
        <dbReference type="ARBA" id="ARBA00032555"/>
    </source>
</evidence>
<feature type="transmembrane region" description="Helical" evidence="13">
    <location>
        <begin position="412"/>
        <end position="432"/>
    </location>
</feature>
<dbReference type="AlphaFoldDB" id="A0ABD3MEX1"/>
<evidence type="ECO:0000256" key="4">
    <source>
        <dbReference type="ARBA" id="ARBA00022448"/>
    </source>
</evidence>